<dbReference type="InterPro" id="IPR039361">
    <property type="entry name" value="Cyclin"/>
</dbReference>
<dbReference type="PANTHER" id="PTHR10177">
    <property type="entry name" value="CYCLINS"/>
    <property type="match status" value="1"/>
</dbReference>
<feature type="domain" description="Cyclin-like" evidence="5">
    <location>
        <begin position="73"/>
        <end position="157"/>
    </location>
</feature>
<keyword evidence="7" id="KW-1185">Reference proteome</keyword>
<dbReference type="InterPro" id="IPR048258">
    <property type="entry name" value="Cyclins_cyclin-box"/>
</dbReference>
<dbReference type="SUPFAM" id="SSF47954">
    <property type="entry name" value="Cyclin-like"/>
    <property type="match status" value="2"/>
</dbReference>
<gene>
    <name evidence="6" type="ORF">OKIOD_LOCUS4530</name>
</gene>
<keyword evidence="1" id="KW-0132">Cell division</keyword>
<dbReference type="Pfam" id="PF00134">
    <property type="entry name" value="Cyclin_N"/>
    <property type="match status" value="1"/>
</dbReference>
<keyword evidence="2 4" id="KW-0195">Cyclin</keyword>
<reference evidence="6 7" key="1">
    <citation type="submission" date="2021-04" db="EMBL/GenBank/DDBJ databases">
        <authorList>
            <person name="Bliznina A."/>
        </authorList>
    </citation>
    <scope>NUCLEOTIDE SEQUENCE [LARGE SCALE GENOMIC DNA]</scope>
</reference>
<dbReference type="Gene3D" id="1.10.472.10">
    <property type="entry name" value="Cyclin-like"/>
    <property type="match status" value="2"/>
</dbReference>
<sequence length="281" mass="32169">MPIHIPEEEAVLDQSPIELGVQSVPSTPDPNWRNDPIRIKRNLIACQPNDIRSDCFEEIQDECRPWMRNEVAQWLLEVAELEECCGSVFPGAVQLLDRYLSKVSLMPCQLQVTAITCLLIISKVYDVNPIQVRKCVAATAHTTTASEIRELEISILCQFGWNVSCTSRIDILSPLMTLMRFNQERTAQITNRARFVIDISCLEQELNKFSPAIVTAACICFSLRGIRLRARRQDDLVRLVSLRLGFPRRDVHEAHQALQNSISRWRQNEHSTPNQVSDVWF</sequence>
<dbReference type="Proteomes" id="UP001158576">
    <property type="component" value="Chromosome PAR"/>
</dbReference>
<evidence type="ECO:0000256" key="4">
    <source>
        <dbReference type="RuleBase" id="RU000383"/>
    </source>
</evidence>
<dbReference type="InterPro" id="IPR036915">
    <property type="entry name" value="Cyclin-like_sf"/>
</dbReference>
<organism evidence="6 7">
    <name type="scientific">Oikopleura dioica</name>
    <name type="common">Tunicate</name>
    <dbReference type="NCBI Taxonomy" id="34765"/>
    <lineage>
        <taxon>Eukaryota</taxon>
        <taxon>Metazoa</taxon>
        <taxon>Chordata</taxon>
        <taxon>Tunicata</taxon>
        <taxon>Appendicularia</taxon>
        <taxon>Copelata</taxon>
        <taxon>Oikopleuridae</taxon>
        <taxon>Oikopleura</taxon>
    </lineage>
</organism>
<evidence type="ECO:0000313" key="6">
    <source>
        <dbReference type="EMBL" id="CAG5091325.1"/>
    </source>
</evidence>
<name>A0ABN7S2K8_OIKDI</name>
<dbReference type="PROSITE" id="PS00292">
    <property type="entry name" value="CYCLINS"/>
    <property type="match status" value="1"/>
</dbReference>
<dbReference type="EMBL" id="OU015568">
    <property type="protein sequence ID" value="CAG5091325.1"/>
    <property type="molecule type" value="Genomic_DNA"/>
</dbReference>
<protein>
    <submittedName>
        <fullName evidence="6">Oidioi.mRNA.OKI2018_I69.PAR.g12972.t1.cds</fullName>
    </submittedName>
</protein>
<evidence type="ECO:0000256" key="3">
    <source>
        <dbReference type="ARBA" id="ARBA00023306"/>
    </source>
</evidence>
<evidence type="ECO:0000313" key="7">
    <source>
        <dbReference type="Proteomes" id="UP001158576"/>
    </source>
</evidence>
<evidence type="ECO:0000256" key="2">
    <source>
        <dbReference type="ARBA" id="ARBA00023127"/>
    </source>
</evidence>
<accession>A0ABN7S2K8</accession>
<evidence type="ECO:0000259" key="5">
    <source>
        <dbReference type="SMART" id="SM00385"/>
    </source>
</evidence>
<dbReference type="InterPro" id="IPR013763">
    <property type="entry name" value="Cyclin-like_dom"/>
</dbReference>
<keyword evidence="3" id="KW-0131">Cell cycle</keyword>
<dbReference type="InterPro" id="IPR006671">
    <property type="entry name" value="Cyclin_N"/>
</dbReference>
<proteinExistence type="inferred from homology"/>
<evidence type="ECO:0000256" key="1">
    <source>
        <dbReference type="ARBA" id="ARBA00022618"/>
    </source>
</evidence>
<dbReference type="SMART" id="SM00385">
    <property type="entry name" value="CYCLIN"/>
    <property type="match status" value="1"/>
</dbReference>
<comment type="similarity">
    <text evidence="4">Belongs to the cyclin family.</text>
</comment>